<gene>
    <name evidence="2" type="ORF">DN310_22865</name>
</gene>
<keyword evidence="1" id="KW-1133">Transmembrane helix</keyword>
<evidence type="ECO:0000313" key="2">
    <source>
        <dbReference type="EMBL" id="ECI4012070.1"/>
    </source>
</evidence>
<dbReference type="AlphaFoldDB" id="A0A5Y3MZS7"/>
<proteinExistence type="predicted"/>
<organism evidence="2">
    <name type="scientific">Salmonella enterica subsp. salamae</name>
    <dbReference type="NCBI Taxonomy" id="59202"/>
    <lineage>
        <taxon>Bacteria</taxon>
        <taxon>Pseudomonadati</taxon>
        <taxon>Pseudomonadota</taxon>
        <taxon>Gammaproteobacteria</taxon>
        <taxon>Enterobacterales</taxon>
        <taxon>Enterobacteriaceae</taxon>
        <taxon>Salmonella</taxon>
    </lineage>
</organism>
<comment type="caution">
    <text evidence="2">The sequence shown here is derived from an EMBL/GenBank/DDBJ whole genome shotgun (WGS) entry which is preliminary data.</text>
</comment>
<protein>
    <submittedName>
        <fullName evidence="2">DUF2138 domain-containing protein</fullName>
    </submittedName>
</protein>
<dbReference type="Proteomes" id="UP000839598">
    <property type="component" value="Unassembled WGS sequence"/>
</dbReference>
<name>A0A5Y3MZS7_SALER</name>
<dbReference type="EMBL" id="AAIVAV010000039">
    <property type="protein sequence ID" value="ECI4012070.1"/>
    <property type="molecule type" value="Genomic_DNA"/>
</dbReference>
<keyword evidence="1" id="KW-0812">Transmembrane</keyword>
<reference evidence="2" key="1">
    <citation type="submission" date="2018-06" db="EMBL/GenBank/DDBJ databases">
        <authorList>
            <person name="Ashton P.M."/>
            <person name="Dallman T."/>
            <person name="Nair S."/>
            <person name="De Pinna E."/>
            <person name="Peters T."/>
            <person name="Grant K."/>
        </authorList>
    </citation>
    <scope>NUCLEOTIDE SEQUENCE [LARGE SCALE GENOMIC DNA]</scope>
    <source>
        <strain evidence="2">275803</strain>
    </source>
</reference>
<dbReference type="InterPro" id="IPR018671">
    <property type="entry name" value="DUF2138"/>
</dbReference>
<evidence type="ECO:0000256" key="1">
    <source>
        <dbReference type="SAM" id="Phobius"/>
    </source>
</evidence>
<dbReference type="NCBIfam" id="NF008500">
    <property type="entry name" value="PRK11410.1"/>
    <property type="match status" value="1"/>
</dbReference>
<dbReference type="Pfam" id="PF09909">
    <property type="entry name" value="DUF2138"/>
    <property type="match status" value="1"/>
</dbReference>
<keyword evidence="1" id="KW-0472">Membrane</keyword>
<accession>A0A5Y3MZS7</accession>
<sequence length="566" mass="63555">MEQSVMSVISTSFFRKKSVLVSAAVVIILAGGVATLAMMKNTSHKEPIMTKWVPHNNLQVDVTRPDVLIESRSLSQLPSDILTLPFLKNTLTEDFVFYYQNNADRLGIAGSLQRIIFEHQLTLKDSLINELLDQPAQIALWRDGKGKLNHFIMVIHRGGLAKMLEPLAHVVVDDSQLSKASPETIRIGDRELPLYKLRYNGQKTLLFASEGDNIVLLSSDDFLFNAQQQAADTTALVNDLLHERHPWDESFAMAQDIASPPQQRIMLRSSYLAMGYQRFIPAFAGLRLDKNPQGWRSYLELNDRDGSEEASLDFTPVWQAMPSGAGLCVALPLSRRMPAFMLRQSGATPEMAQQIGEQFSGTAGLCWYPQSRLYTPLLVAQLTQTPDASWDDAAATLFSRFIGQPALPIDTVNHDDVHLWQREIRSRYAPYPASQSRHQDAPDQGRFFRASLAHYQQTVMFSLDDALVENATRTLKKNFPPMSDILPAGQKTALYLSPAKLADIFKQETYSSLPQEMEPIFYNAAQTLLYPRLTALAKEPAYAVALEKNCEFGSAPHWITLQWLPL</sequence>
<feature type="transmembrane region" description="Helical" evidence="1">
    <location>
        <begin position="20"/>
        <end position="39"/>
    </location>
</feature>